<dbReference type="PANTHER" id="PTHR46517">
    <property type="entry name" value="FRUCTOSE-2,6-BISPHOSPHATASE TIGAR"/>
    <property type="match status" value="1"/>
</dbReference>
<keyword evidence="1" id="KW-0378">Hydrolase</keyword>
<dbReference type="AlphaFoldDB" id="A0A2H6CT10"/>
<protein>
    <submittedName>
        <fullName evidence="4">Phosphoglycerate mutase family protein</fullName>
    </submittedName>
</protein>
<dbReference type="RefSeq" id="WP_061841410.1">
    <property type="nucleotide sequence ID" value="NZ_BDEB01000269.1"/>
</dbReference>
<feature type="active site" description="Tele-phosphohistidine intermediate" evidence="2">
    <location>
        <position position="8"/>
    </location>
</feature>
<accession>A0A2H6CT10</accession>
<dbReference type="Proteomes" id="UP000236214">
    <property type="component" value="Unassembled WGS sequence"/>
</dbReference>
<proteinExistence type="predicted"/>
<organism evidence="4 5">
    <name type="scientific">Tetragenococcus halophilus subsp. halophilus</name>
    <dbReference type="NCBI Taxonomy" id="1513897"/>
    <lineage>
        <taxon>Bacteria</taxon>
        <taxon>Bacillati</taxon>
        <taxon>Bacillota</taxon>
        <taxon>Bacilli</taxon>
        <taxon>Lactobacillales</taxon>
        <taxon>Enterococcaceae</taxon>
        <taxon>Tetragenococcus</taxon>
    </lineage>
</organism>
<comment type="caution">
    <text evidence="4">The sequence shown here is derived from an EMBL/GenBank/DDBJ whole genome shotgun (WGS) entry which is preliminary data.</text>
</comment>
<feature type="active site" description="Proton donor/acceptor" evidence="2">
    <location>
        <position position="84"/>
    </location>
</feature>
<feature type="binding site" evidence="3">
    <location>
        <begin position="7"/>
        <end position="14"/>
    </location>
    <ligand>
        <name>substrate</name>
    </ligand>
</feature>
<dbReference type="GeneID" id="64054698"/>
<dbReference type="GO" id="GO:0004331">
    <property type="term" value="F:fructose-2,6-bisphosphate 2-phosphatase activity"/>
    <property type="evidence" value="ECO:0007669"/>
    <property type="project" value="TreeGrafter"/>
</dbReference>
<dbReference type="CDD" id="cd07067">
    <property type="entry name" value="HP_PGM_like"/>
    <property type="match status" value="1"/>
</dbReference>
<dbReference type="Gene3D" id="3.40.50.1240">
    <property type="entry name" value="Phosphoglycerate mutase-like"/>
    <property type="match status" value="1"/>
</dbReference>
<feature type="binding site" evidence="3">
    <location>
        <position position="58"/>
    </location>
    <ligand>
        <name>substrate</name>
    </ligand>
</feature>
<evidence type="ECO:0000256" key="1">
    <source>
        <dbReference type="ARBA" id="ARBA00022801"/>
    </source>
</evidence>
<gene>
    <name evidence="4" type="ORF">TEHN7118_0934</name>
</gene>
<dbReference type="InterPro" id="IPR013078">
    <property type="entry name" value="His_Pase_superF_clade-1"/>
</dbReference>
<name>A0A2H6CT10_TETHA</name>
<evidence type="ECO:0000256" key="3">
    <source>
        <dbReference type="PIRSR" id="PIRSR613078-2"/>
    </source>
</evidence>
<sequence>MRLYFTRHGKTEWNEQGRFQGMNGDSPLLPTSFTQIRALGNHLKDIPFVAVYSSPSQRARQTAEGIVQQWQNSVPIYYDSNLREMGYGKLEGKSIAEMHAHYGETLNNMRHHLDLYDPTVFNGETVAVMLKRMTKTITEAASQYNDPILFVGHGASMTAAVQFLAGKDTADLRNMGGLKNNSLSILKTKDKKIPYKLTLWNDVSFLP</sequence>
<dbReference type="InterPro" id="IPR029033">
    <property type="entry name" value="His_PPase_superfam"/>
</dbReference>
<evidence type="ECO:0000313" key="5">
    <source>
        <dbReference type="Proteomes" id="UP000236214"/>
    </source>
</evidence>
<dbReference type="EMBL" id="BDEC01000035">
    <property type="protein sequence ID" value="GBD68128.1"/>
    <property type="molecule type" value="Genomic_DNA"/>
</dbReference>
<keyword evidence="5" id="KW-1185">Reference proteome</keyword>
<evidence type="ECO:0000256" key="2">
    <source>
        <dbReference type="PIRSR" id="PIRSR613078-1"/>
    </source>
</evidence>
<dbReference type="GO" id="GO:0005829">
    <property type="term" value="C:cytosol"/>
    <property type="evidence" value="ECO:0007669"/>
    <property type="project" value="TreeGrafter"/>
</dbReference>
<evidence type="ECO:0000313" key="4">
    <source>
        <dbReference type="EMBL" id="GBD68128.1"/>
    </source>
</evidence>
<dbReference type="PIRSF" id="PIRSF000709">
    <property type="entry name" value="6PFK_2-Ptase"/>
    <property type="match status" value="1"/>
</dbReference>
<dbReference type="PANTHER" id="PTHR46517:SF1">
    <property type="entry name" value="FRUCTOSE-2,6-BISPHOSPHATASE TIGAR"/>
    <property type="match status" value="1"/>
</dbReference>
<dbReference type="Pfam" id="PF00300">
    <property type="entry name" value="His_Phos_1"/>
    <property type="match status" value="1"/>
</dbReference>
<dbReference type="GO" id="GO:0043456">
    <property type="term" value="P:regulation of pentose-phosphate shunt"/>
    <property type="evidence" value="ECO:0007669"/>
    <property type="project" value="TreeGrafter"/>
</dbReference>
<feature type="binding site" evidence="3">
    <location>
        <begin position="84"/>
        <end position="87"/>
    </location>
    <ligand>
        <name>substrate</name>
    </ligand>
</feature>
<dbReference type="InterPro" id="IPR051695">
    <property type="entry name" value="Phosphoglycerate_Mutase"/>
</dbReference>
<dbReference type="SUPFAM" id="SSF53254">
    <property type="entry name" value="Phosphoglycerate mutase-like"/>
    <property type="match status" value="1"/>
</dbReference>
<dbReference type="GO" id="GO:0045820">
    <property type="term" value="P:negative regulation of glycolytic process"/>
    <property type="evidence" value="ECO:0007669"/>
    <property type="project" value="TreeGrafter"/>
</dbReference>
<dbReference type="SMART" id="SM00855">
    <property type="entry name" value="PGAM"/>
    <property type="match status" value="1"/>
</dbReference>
<reference evidence="4 5" key="1">
    <citation type="submission" date="2016-05" db="EMBL/GenBank/DDBJ databases">
        <title>Whole genome sequencing of Tetragenococcus halophilus subsp. halophilus NISL 7118.</title>
        <authorList>
            <person name="Shiwa Y."/>
            <person name="Nishimura I."/>
            <person name="Yoshikawa H."/>
            <person name="Koyama Y."/>
            <person name="Oguma T."/>
        </authorList>
    </citation>
    <scope>NUCLEOTIDE SEQUENCE [LARGE SCALE GENOMIC DNA]</scope>
    <source>
        <strain evidence="4 5">NISL 7118</strain>
    </source>
</reference>